<sequence>MRTLLDPDAAWPYPTGDGATGTCHADIELAGRLEVPTGTVLSWDLIECLDPDLRPSHLVTSWWADDRQGAWARSISEAQLHQLTAREAEHLGLATGLYAWRVVRTRYQPDGRPVETADLILPADRWRVRLA</sequence>
<dbReference type="InterPro" id="IPR028978">
    <property type="entry name" value="Chorismate_lyase_/UTRA_dom_sf"/>
</dbReference>
<evidence type="ECO:0000313" key="2">
    <source>
        <dbReference type="EMBL" id="MFE1355366.1"/>
    </source>
</evidence>
<feature type="domain" description="UbiC transcription regulator-associated" evidence="1">
    <location>
        <begin position="41"/>
        <end position="126"/>
    </location>
</feature>
<dbReference type="RefSeq" id="WP_380329454.1">
    <property type="nucleotide sequence ID" value="NZ_JBHYPW010000056.1"/>
</dbReference>
<organism evidence="2 3">
    <name type="scientific">Kitasatospora phosalacinea</name>
    <dbReference type="NCBI Taxonomy" id="2065"/>
    <lineage>
        <taxon>Bacteria</taxon>
        <taxon>Bacillati</taxon>
        <taxon>Actinomycetota</taxon>
        <taxon>Actinomycetes</taxon>
        <taxon>Kitasatosporales</taxon>
        <taxon>Streptomycetaceae</taxon>
        <taxon>Kitasatospora</taxon>
    </lineage>
</organism>
<gene>
    <name evidence="2" type="ORF">ACFW6T_25570</name>
</gene>
<dbReference type="InterPro" id="IPR011663">
    <property type="entry name" value="UTRA"/>
</dbReference>
<comment type="caution">
    <text evidence="2">The sequence shown here is derived from an EMBL/GenBank/DDBJ whole genome shotgun (WGS) entry which is preliminary data.</text>
</comment>
<reference evidence="2 3" key="1">
    <citation type="submission" date="2024-09" db="EMBL/GenBank/DDBJ databases">
        <title>The Natural Products Discovery Center: Release of the First 8490 Sequenced Strains for Exploring Actinobacteria Biosynthetic Diversity.</title>
        <authorList>
            <person name="Kalkreuter E."/>
            <person name="Kautsar S.A."/>
            <person name="Yang D."/>
            <person name="Bader C.D."/>
            <person name="Teijaro C.N."/>
            <person name="Fluegel L."/>
            <person name="Davis C.M."/>
            <person name="Simpson J.R."/>
            <person name="Lauterbach L."/>
            <person name="Steele A.D."/>
            <person name="Gui C."/>
            <person name="Meng S."/>
            <person name="Li G."/>
            <person name="Viehrig K."/>
            <person name="Ye F."/>
            <person name="Su P."/>
            <person name="Kiefer A.F."/>
            <person name="Nichols A."/>
            <person name="Cepeda A.J."/>
            <person name="Yan W."/>
            <person name="Fan B."/>
            <person name="Jiang Y."/>
            <person name="Adhikari A."/>
            <person name="Zheng C.-J."/>
            <person name="Schuster L."/>
            <person name="Cowan T.M."/>
            <person name="Smanski M.J."/>
            <person name="Chevrette M.G."/>
            <person name="De Carvalho L.P.S."/>
            <person name="Shen B."/>
        </authorList>
    </citation>
    <scope>NUCLEOTIDE SEQUENCE [LARGE SCALE GENOMIC DNA]</scope>
    <source>
        <strain evidence="2 3">NPDC058753</strain>
    </source>
</reference>
<dbReference type="Proteomes" id="UP001599542">
    <property type="component" value="Unassembled WGS sequence"/>
</dbReference>
<accession>A0ABW6GRK3</accession>
<proteinExistence type="predicted"/>
<evidence type="ECO:0000259" key="1">
    <source>
        <dbReference type="Pfam" id="PF07702"/>
    </source>
</evidence>
<keyword evidence="3" id="KW-1185">Reference proteome</keyword>
<dbReference type="EMBL" id="JBHYPX010000058">
    <property type="protein sequence ID" value="MFE1355366.1"/>
    <property type="molecule type" value="Genomic_DNA"/>
</dbReference>
<protein>
    <submittedName>
        <fullName evidence="2">UTRA domain-containing protein</fullName>
    </submittedName>
</protein>
<dbReference type="SUPFAM" id="SSF64288">
    <property type="entry name" value="Chorismate lyase-like"/>
    <property type="match status" value="1"/>
</dbReference>
<dbReference type="Pfam" id="PF07702">
    <property type="entry name" value="UTRA"/>
    <property type="match status" value="1"/>
</dbReference>
<evidence type="ECO:0000313" key="3">
    <source>
        <dbReference type="Proteomes" id="UP001599542"/>
    </source>
</evidence>
<dbReference type="Gene3D" id="3.40.1410.10">
    <property type="entry name" value="Chorismate lyase-like"/>
    <property type="match status" value="1"/>
</dbReference>
<name>A0ABW6GRK3_9ACTN</name>